<sequence length="307" mass="33161">MSILRPHLFLLLVVMIFSGNILVGKALSDLPPFTISMGRVFIALVIMLPLGWHQARDGWPVFRRHWRPLLGLALSGVAFFNALIYAALSFTSPTNVAILESLIPVVTLLLSVLLLGERYRLLQWAGVVLSLCGAVVVIAAGEGAAAVPGGINPGDLIMLLAVLVWVGYSLLVKEHMARFPRYGSLLVMLAIANLALAPIALLEGAWQVLPRLEAAELAGLAYLGIFPSVVALLLYNSALADIGPSRAAVYLNLLPVFTMLGAWWWLGDRILPVQVIGSLVVIVGVWCTILPRRARPSRATRQQGADQ</sequence>
<protein>
    <submittedName>
        <fullName evidence="8">Permease of the drug/metabolite transporter (DMT) superfamily</fullName>
    </submittedName>
</protein>
<dbReference type="EMBL" id="FPBP01000006">
    <property type="protein sequence ID" value="SFU69461.1"/>
    <property type="molecule type" value="Genomic_DNA"/>
</dbReference>
<feature type="transmembrane region" description="Helical" evidence="6">
    <location>
        <begin position="7"/>
        <end position="24"/>
    </location>
</feature>
<comment type="subcellular location">
    <subcellularLocation>
        <location evidence="1">Cell membrane</location>
        <topology evidence="1">Multi-pass membrane protein</topology>
    </subcellularLocation>
</comment>
<reference evidence="9" key="1">
    <citation type="submission" date="2016-10" db="EMBL/GenBank/DDBJ databases">
        <authorList>
            <person name="Varghese N."/>
            <person name="Submissions S."/>
        </authorList>
    </citation>
    <scope>NUCLEOTIDE SEQUENCE [LARGE SCALE GENOMIC DNA]</scope>
    <source>
        <strain evidence="9">CGMCC 1.6981</strain>
    </source>
</reference>
<feature type="transmembrane region" description="Helical" evidence="6">
    <location>
        <begin position="183"/>
        <end position="202"/>
    </location>
</feature>
<dbReference type="Pfam" id="PF00892">
    <property type="entry name" value="EamA"/>
    <property type="match status" value="2"/>
</dbReference>
<name>A0A1I7I971_9GAMM</name>
<dbReference type="SUPFAM" id="SSF103481">
    <property type="entry name" value="Multidrug resistance efflux transporter EmrE"/>
    <property type="match status" value="2"/>
</dbReference>
<feature type="transmembrane region" description="Helical" evidence="6">
    <location>
        <begin position="214"/>
        <end position="235"/>
    </location>
</feature>
<feature type="transmembrane region" description="Helical" evidence="6">
    <location>
        <begin position="30"/>
        <end position="48"/>
    </location>
</feature>
<evidence type="ECO:0000313" key="9">
    <source>
        <dbReference type="Proteomes" id="UP000198693"/>
    </source>
</evidence>
<dbReference type="Gene3D" id="1.10.3730.20">
    <property type="match status" value="1"/>
</dbReference>
<dbReference type="PANTHER" id="PTHR42920">
    <property type="entry name" value="OS03G0707200 PROTEIN-RELATED"/>
    <property type="match status" value="1"/>
</dbReference>
<gene>
    <name evidence="8" type="ORF">SAMN04487955_106132</name>
</gene>
<keyword evidence="2" id="KW-1003">Cell membrane</keyword>
<keyword evidence="4 6" id="KW-1133">Transmembrane helix</keyword>
<dbReference type="InterPro" id="IPR000620">
    <property type="entry name" value="EamA_dom"/>
</dbReference>
<feature type="transmembrane region" description="Helical" evidence="6">
    <location>
        <begin position="69"/>
        <end position="90"/>
    </location>
</feature>
<organism evidence="8 9">
    <name type="scientific">Halomonas korlensis</name>
    <dbReference type="NCBI Taxonomy" id="463301"/>
    <lineage>
        <taxon>Bacteria</taxon>
        <taxon>Pseudomonadati</taxon>
        <taxon>Pseudomonadota</taxon>
        <taxon>Gammaproteobacteria</taxon>
        <taxon>Oceanospirillales</taxon>
        <taxon>Halomonadaceae</taxon>
        <taxon>Halomonas</taxon>
    </lineage>
</organism>
<evidence type="ECO:0000256" key="1">
    <source>
        <dbReference type="ARBA" id="ARBA00004651"/>
    </source>
</evidence>
<evidence type="ECO:0000256" key="5">
    <source>
        <dbReference type="ARBA" id="ARBA00023136"/>
    </source>
</evidence>
<dbReference type="PANTHER" id="PTHR42920:SF11">
    <property type="entry name" value="INNER MEMBRANE PROTEIN YTFF"/>
    <property type="match status" value="1"/>
</dbReference>
<feature type="domain" description="EamA" evidence="7">
    <location>
        <begin position="7"/>
        <end position="138"/>
    </location>
</feature>
<evidence type="ECO:0000256" key="3">
    <source>
        <dbReference type="ARBA" id="ARBA00022692"/>
    </source>
</evidence>
<evidence type="ECO:0000259" key="7">
    <source>
        <dbReference type="Pfam" id="PF00892"/>
    </source>
</evidence>
<evidence type="ECO:0000256" key="2">
    <source>
        <dbReference type="ARBA" id="ARBA00022475"/>
    </source>
</evidence>
<feature type="transmembrane region" description="Helical" evidence="6">
    <location>
        <begin position="122"/>
        <end position="141"/>
    </location>
</feature>
<evidence type="ECO:0000313" key="8">
    <source>
        <dbReference type="EMBL" id="SFU69461.1"/>
    </source>
</evidence>
<accession>A0A1I7I971</accession>
<dbReference type="AlphaFoldDB" id="A0A1I7I971"/>
<dbReference type="GO" id="GO:0005886">
    <property type="term" value="C:plasma membrane"/>
    <property type="evidence" value="ECO:0007669"/>
    <property type="project" value="UniProtKB-SubCell"/>
</dbReference>
<dbReference type="OrthoDB" id="184388at2"/>
<evidence type="ECO:0000256" key="4">
    <source>
        <dbReference type="ARBA" id="ARBA00022989"/>
    </source>
</evidence>
<dbReference type="STRING" id="463301.SAMN04487955_106132"/>
<feature type="transmembrane region" description="Helical" evidence="6">
    <location>
        <begin position="96"/>
        <end position="115"/>
    </location>
</feature>
<feature type="transmembrane region" description="Helical" evidence="6">
    <location>
        <begin position="271"/>
        <end position="291"/>
    </location>
</feature>
<dbReference type="InterPro" id="IPR051258">
    <property type="entry name" value="Diverse_Substrate_Transporter"/>
</dbReference>
<dbReference type="Proteomes" id="UP000198693">
    <property type="component" value="Unassembled WGS sequence"/>
</dbReference>
<keyword evidence="5 6" id="KW-0472">Membrane</keyword>
<keyword evidence="9" id="KW-1185">Reference proteome</keyword>
<keyword evidence="3 6" id="KW-0812">Transmembrane</keyword>
<feature type="domain" description="EamA" evidence="7">
    <location>
        <begin position="153"/>
        <end position="289"/>
    </location>
</feature>
<dbReference type="InterPro" id="IPR037185">
    <property type="entry name" value="EmrE-like"/>
</dbReference>
<dbReference type="RefSeq" id="WP_089795481.1">
    <property type="nucleotide sequence ID" value="NZ_FPBP01000006.1"/>
</dbReference>
<feature type="transmembrane region" description="Helical" evidence="6">
    <location>
        <begin position="153"/>
        <end position="171"/>
    </location>
</feature>
<evidence type="ECO:0000256" key="6">
    <source>
        <dbReference type="SAM" id="Phobius"/>
    </source>
</evidence>
<proteinExistence type="predicted"/>
<feature type="transmembrane region" description="Helical" evidence="6">
    <location>
        <begin position="247"/>
        <end position="265"/>
    </location>
</feature>